<evidence type="ECO:0000256" key="8">
    <source>
        <dbReference type="ARBA" id="ARBA00023004"/>
    </source>
</evidence>
<dbReference type="GO" id="GO:0045277">
    <property type="term" value="C:respiratory chain complex IV"/>
    <property type="evidence" value="ECO:0007669"/>
    <property type="project" value="InterPro"/>
</dbReference>
<dbReference type="PANTHER" id="PTHR14200">
    <property type="entry name" value="CYTOCHROME C OXIDASE POLYPEPTIDE"/>
    <property type="match status" value="1"/>
</dbReference>
<keyword evidence="5" id="KW-0479">Metal-binding</keyword>
<name>A0A1D1XN94_9ARAE</name>
<comment type="subcellular location">
    <subcellularLocation>
        <location evidence="1">Mitochondrion inner membrane</location>
        <topology evidence="1">Peripheral membrane protein</topology>
        <orientation evidence="1">Matrix side</orientation>
    </subcellularLocation>
</comment>
<dbReference type="GO" id="GO:0005743">
    <property type="term" value="C:mitochondrial inner membrane"/>
    <property type="evidence" value="ECO:0007669"/>
    <property type="project" value="UniProtKB-SubCell"/>
</dbReference>
<dbReference type="EMBL" id="GDJX01024073">
    <property type="protein sequence ID" value="JAT43863.1"/>
    <property type="molecule type" value="Transcribed_RNA"/>
</dbReference>
<dbReference type="AlphaFoldDB" id="A0A1D1XN94"/>
<dbReference type="SUPFAM" id="SSF48479">
    <property type="entry name" value="Cytochrome c oxidase subunit E"/>
    <property type="match status" value="1"/>
</dbReference>
<keyword evidence="9" id="KW-0496">Mitochondrion</keyword>
<dbReference type="GO" id="GO:0046872">
    <property type="term" value="F:metal ion binding"/>
    <property type="evidence" value="ECO:0007669"/>
    <property type="project" value="UniProtKB-KW"/>
</dbReference>
<evidence type="ECO:0000256" key="5">
    <source>
        <dbReference type="ARBA" id="ARBA00022723"/>
    </source>
</evidence>
<keyword evidence="7" id="KW-0809">Transit peptide</keyword>
<keyword evidence="4" id="KW-0349">Heme</keyword>
<comment type="pathway">
    <text evidence="2">Energy metabolism; oxidative phosphorylation.</text>
</comment>
<dbReference type="PANTHER" id="PTHR14200:SF11">
    <property type="entry name" value="CYTOCHROME C OXIDASE SUBUNIT 5A, MITOCHONDRIAL"/>
    <property type="match status" value="1"/>
</dbReference>
<dbReference type="InterPro" id="IPR036545">
    <property type="entry name" value="Cyt_c_oxidase_su5A/6_sf"/>
</dbReference>
<keyword evidence="10" id="KW-0472">Membrane</keyword>
<dbReference type="InterPro" id="IPR003204">
    <property type="entry name" value="Cyt_c_oxidase_su5A/6"/>
</dbReference>
<keyword evidence="6" id="KW-0999">Mitochondrion inner membrane</keyword>
<dbReference type="Pfam" id="PF02284">
    <property type="entry name" value="COX5A"/>
    <property type="match status" value="1"/>
</dbReference>
<dbReference type="GO" id="GO:0006123">
    <property type="term" value="P:mitochondrial electron transport, cytochrome c to oxygen"/>
    <property type="evidence" value="ECO:0007669"/>
    <property type="project" value="InterPro"/>
</dbReference>
<proteinExistence type="inferred from homology"/>
<evidence type="ECO:0000256" key="4">
    <source>
        <dbReference type="ARBA" id="ARBA00022617"/>
    </source>
</evidence>
<feature type="non-terminal residue" evidence="11">
    <location>
        <position position="1"/>
    </location>
</feature>
<dbReference type="UniPathway" id="UPA00705"/>
<sequence length="161" mass="18636">FFVSLFRPKTQNKFIKMYRLNATTRAIPRILLGNSRTVMRATKVSQPLTCKGVRFYSDAHESETFEEFTERYVKFFEGVDDRFELSRGLNNCFAHDLVPAVSVIEASLRAARRVNDFSTAVRIFEGLKQKVENDGQYQQYLEELKPIKEELGVLTKEELGL</sequence>
<evidence type="ECO:0000256" key="3">
    <source>
        <dbReference type="ARBA" id="ARBA00007972"/>
    </source>
</evidence>
<evidence type="ECO:0000256" key="7">
    <source>
        <dbReference type="ARBA" id="ARBA00022946"/>
    </source>
</evidence>
<dbReference type="FunFam" id="1.25.40.40:FF:000001">
    <property type="entry name" value="Cytochrome c oxidase subunit VI"/>
    <property type="match status" value="1"/>
</dbReference>
<accession>A0A1D1XN94</accession>
<reference evidence="11" key="1">
    <citation type="submission" date="2015-07" db="EMBL/GenBank/DDBJ databases">
        <title>Transcriptome Assembly of Anthurium amnicola.</title>
        <authorList>
            <person name="Suzuki J."/>
        </authorList>
    </citation>
    <scope>NUCLEOTIDE SEQUENCE</scope>
</reference>
<gene>
    <name evidence="11" type="primary">COX6_1</name>
    <name evidence="11" type="ORF">g.47735</name>
</gene>
<evidence type="ECO:0000256" key="10">
    <source>
        <dbReference type="ARBA" id="ARBA00023136"/>
    </source>
</evidence>
<dbReference type="CDD" id="cd00923">
    <property type="entry name" value="Cyt_c_Oxidase_Va"/>
    <property type="match status" value="1"/>
</dbReference>
<dbReference type="Gene3D" id="1.25.40.40">
    <property type="entry name" value="Cytochrome c oxidase, subunit Va/VI"/>
    <property type="match status" value="1"/>
</dbReference>
<evidence type="ECO:0000313" key="11">
    <source>
        <dbReference type="EMBL" id="JAT43863.1"/>
    </source>
</evidence>
<protein>
    <submittedName>
        <fullName evidence="11">Cytochrome c oxidase subunit 6, mitochondrial</fullName>
    </submittedName>
</protein>
<organism evidence="11">
    <name type="scientific">Anthurium amnicola</name>
    <dbReference type="NCBI Taxonomy" id="1678845"/>
    <lineage>
        <taxon>Eukaryota</taxon>
        <taxon>Viridiplantae</taxon>
        <taxon>Streptophyta</taxon>
        <taxon>Embryophyta</taxon>
        <taxon>Tracheophyta</taxon>
        <taxon>Spermatophyta</taxon>
        <taxon>Magnoliopsida</taxon>
        <taxon>Liliopsida</taxon>
        <taxon>Araceae</taxon>
        <taxon>Pothoideae</taxon>
        <taxon>Potheae</taxon>
        <taxon>Anthurium</taxon>
    </lineage>
</organism>
<keyword evidence="8" id="KW-0408">Iron</keyword>
<evidence type="ECO:0000256" key="6">
    <source>
        <dbReference type="ARBA" id="ARBA00022792"/>
    </source>
</evidence>
<comment type="similarity">
    <text evidence="3">Belongs to the cytochrome c oxidase subunit 5A family.</text>
</comment>
<evidence type="ECO:0000256" key="9">
    <source>
        <dbReference type="ARBA" id="ARBA00023128"/>
    </source>
</evidence>
<evidence type="ECO:0000256" key="1">
    <source>
        <dbReference type="ARBA" id="ARBA00004443"/>
    </source>
</evidence>
<evidence type="ECO:0000256" key="2">
    <source>
        <dbReference type="ARBA" id="ARBA00004673"/>
    </source>
</evidence>